<dbReference type="PANTHER" id="PTHR43479">
    <property type="entry name" value="ACREF/ENVCD OPERON REPRESSOR-RELATED"/>
    <property type="match status" value="1"/>
</dbReference>
<dbReference type="InterPro" id="IPR001647">
    <property type="entry name" value="HTH_TetR"/>
</dbReference>
<name>A0ABW3D3J2_9FLAO</name>
<dbReference type="SUPFAM" id="SSF46689">
    <property type="entry name" value="Homeodomain-like"/>
    <property type="match status" value="1"/>
</dbReference>
<evidence type="ECO:0000256" key="2">
    <source>
        <dbReference type="PROSITE-ProRule" id="PRU00335"/>
    </source>
</evidence>
<evidence type="ECO:0000313" key="5">
    <source>
        <dbReference type="Proteomes" id="UP001596978"/>
    </source>
</evidence>
<dbReference type="PROSITE" id="PS50977">
    <property type="entry name" value="HTH_TETR_2"/>
    <property type="match status" value="1"/>
</dbReference>
<accession>A0ABW3D3J2</accession>
<sequence>MKEKIIKNAIALFNEHSISSVSMKQIADTLKISAGNLQYHFKNKEALLFKIYEEMHQEALHYILPENKYITLHHFEEMMLKFDDLQQRYQFFFNDIVHIIKKYPSIGKLHETSNLIRFREGRKLIDYYVESGRMAPETDGVDYDKVVFSVWMISTFWQSQRQVIQTSAYQINKCPSIEMLWNLLIPYLSEKGWEEYQQIRKFVKLPTK</sequence>
<dbReference type="Gene3D" id="1.10.357.10">
    <property type="entry name" value="Tetracycline Repressor, domain 2"/>
    <property type="match status" value="1"/>
</dbReference>
<dbReference type="PANTHER" id="PTHR43479:SF11">
    <property type="entry name" value="ACREF_ENVCD OPERON REPRESSOR-RELATED"/>
    <property type="match status" value="1"/>
</dbReference>
<proteinExistence type="predicted"/>
<evidence type="ECO:0000259" key="3">
    <source>
        <dbReference type="PROSITE" id="PS50977"/>
    </source>
</evidence>
<dbReference type="RefSeq" id="WP_386409719.1">
    <property type="nucleotide sequence ID" value="NZ_JBHTJH010000017.1"/>
</dbReference>
<dbReference type="PRINTS" id="PR00455">
    <property type="entry name" value="HTHTETR"/>
</dbReference>
<keyword evidence="5" id="KW-1185">Reference proteome</keyword>
<reference evidence="5" key="1">
    <citation type="journal article" date="2019" name="Int. J. Syst. Evol. Microbiol.">
        <title>The Global Catalogue of Microorganisms (GCM) 10K type strain sequencing project: providing services to taxonomists for standard genome sequencing and annotation.</title>
        <authorList>
            <consortium name="The Broad Institute Genomics Platform"/>
            <consortium name="The Broad Institute Genome Sequencing Center for Infectious Disease"/>
            <person name="Wu L."/>
            <person name="Ma J."/>
        </authorList>
    </citation>
    <scope>NUCLEOTIDE SEQUENCE [LARGE SCALE GENOMIC DNA]</scope>
    <source>
        <strain evidence="5">CCUG 62952</strain>
    </source>
</reference>
<organism evidence="4 5">
    <name type="scientific">Sungkyunkwania multivorans</name>
    <dbReference type="NCBI Taxonomy" id="1173618"/>
    <lineage>
        <taxon>Bacteria</taxon>
        <taxon>Pseudomonadati</taxon>
        <taxon>Bacteroidota</taxon>
        <taxon>Flavobacteriia</taxon>
        <taxon>Flavobacteriales</taxon>
        <taxon>Flavobacteriaceae</taxon>
        <taxon>Sungkyunkwania</taxon>
    </lineage>
</organism>
<keyword evidence="1 2" id="KW-0238">DNA-binding</keyword>
<dbReference type="EMBL" id="JBHTJH010000017">
    <property type="protein sequence ID" value="MFD0863566.1"/>
    <property type="molecule type" value="Genomic_DNA"/>
</dbReference>
<dbReference type="Pfam" id="PF13972">
    <property type="entry name" value="TetR"/>
    <property type="match status" value="1"/>
</dbReference>
<gene>
    <name evidence="4" type="ORF">ACFQ1M_15220</name>
</gene>
<comment type="caution">
    <text evidence="4">The sequence shown here is derived from an EMBL/GenBank/DDBJ whole genome shotgun (WGS) entry which is preliminary data.</text>
</comment>
<dbReference type="InterPro" id="IPR050624">
    <property type="entry name" value="HTH-type_Tx_Regulator"/>
</dbReference>
<evidence type="ECO:0000313" key="4">
    <source>
        <dbReference type="EMBL" id="MFD0863566.1"/>
    </source>
</evidence>
<dbReference type="InterPro" id="IPR009057">
    <property type="entry name" value="Homeodomain-like_sf"/>
</dbReference>
<feature type="domain" description="HTH tetR-type" evidence="3">
    <location>
        <begin position="1"/>
        <end position="59"/>
    </location>
</feature>
<evidence type="ECO:0000256" key="1">
    <source>
        <dbReference type="ARBA" id="ARBA00023125"/>
    </source>
</evidence>
<dbReference type="Proteomes" id="UP001596978">
    <property type="component" value="Unassembled WGS sequence"/>
</dbReference>
<protein>
    <submittedName>
        <fullName evidence="4">TetR/AcrR family transcriptional regulator</fullName>
    </submittedName>
</protein>
<dbReference type="Pfam" id="PF00440">
    <property type="entry name" value="TetR_N"/>
    <property type="match status" value="1"/>
</dbReference>
<feature type="DNA-binding region" description="H-T-H motif" evidence="2">
    <location>
        <begin position="22"/>
        <end position="41"/>
    </location>
</feature>
<dbReference type="InterPro" id="IPR025722">
    <property type="entry name" value="TetR"/>
</dbReference>